<dbReference type="AlphaFoldDB" id="A0AB38QUE3"/>
<keyword evidence="2" id="KW-0813">Transport</keyword>
<proteinExistence type="predicted"/>
<keyword evidence="4 7" id="KW-0812">Transmembrane</keyword>
<dbReference type="RefSeq" id="WP_155116387.1">
    <property type="nucleotide sequence ID" value="NZ_CP063414.1"/>
</dbReference>
<organism evidence="8 9">
    <name type="scientific">Parageobacillus thermoglucosidasius</name>
    <name type="common">Geobacillus thermoglucosidasius</name>
    <dbReference type="NCBI Taxonomy" id="1426"/>
    <lineage>
        <taxon>Bacteria</taxon>
        <taxon>Bacillati</taxon>
        <taxon>Bacillota</taxon>
        <taxon>Bacilli</taxon>
        <taxon>Bacillales</taxon>
        <taxon>Anoxybacillaceae</taxon>
        <taxon>Parageobacillus</taxon>
    </lineage>
</organism>
<evidence type="ECO:0000256" key="5">
    <source>
        <dbReference type="ARBA" id="ARBA00022989"/>
    </source>
</evidence>
<dbReference type="PANTHER" id="PTHR43414:SF1">
    <property type="entry name" value="PEPTIDE PERMEASE"/>
    <property type="match status" value="1"/>
</dbReference>
<evidence type="ECO:0000256" key="7">
    <source>
        <dbReference type="SAM" id="Phobius"/>
    </source>
</evidence>
<accession>A0AB38QUE3</accession>
<evidence type="ECO:0000313" key="9">
    <source>
        <dbReference type="Proteomes" id="UP001058458"/>
    </source>
</evidence>
<feature type="transmembrane region" description="Helical" evidence="7">
    <location>
        <begin position="57"/>
        <end position="77"/>
    </location>
</feature>
<sequence length="159" mass="17983">MVPRFFILAATSLILYGITLAFLLEETLNRNFKAEETKKTITEGASKTFTTLLSDRILITFIIAGLPIALVFSQTEGMLPLYFDKEMPWFKGPENPYPYLMAYNGLLVATLQYVVSKWASPRPMGSMMMVGSIMFGLGIIEIACVTHYFRSLISNWFAR</sequence>
<evidence type="ECO:0000256" key="1">
    <source>
        <dbReference type="ARBA" id="ARBA00004651"/>
    </source>
</evidence>
<feature type="transmembrane region" description="Helical" evidence="7">
    <location>
        <begin position="6"/>
        <end position="24"/>
    </location>
</feature>
<evidence type="ECO:0000256" key="2">
    <source>
        <dbReference type="ARBA" id="ARBA00022448"/>
    </source>
</evidence>
<protein>
    <submittedName>
        <fullName evidence="8">Uncharacterized protein</fullName>
    </submittedName>
</protein>
<keyword evidence="3" id="KW-1003">Cell membrane</keyword>
<keyword evidence="6 7" id="KW-0472">Membrane</keyword>
<dbReference type="Gene3D" id="1.20.1250.20">
    <property type="entry name" value="MFS general substrate transporter like domains"/>
    <property type="match status" value="1"/>
</dbReference>
<dbReference type="EMBL" id="CP063414">
    <property type="protein sequence ID" value="UOE74730.1"/>
    <property type="molecule type" value="Genomic_DNA"/>
</dbReference>
<evidence type="ECO:0000256" key="4">
    <source>
        <dbReference type="ARBA" id="ARBA00022692"/>
    </source>
</evidence>
<dbReference type="SUPFAM" id="SSF103473">
    <property type="entry name" value="MFS general substrate transporter"/>
    <property type="match status" value="1"/>
</dbReference>
<evidence type="ECO:0000313" key="8">
    <source>
        <dbReference type="EMBL" id="UOE74730.1"/>
    </source>
</evidence>
<reference evidence="8" key="1">
    <citation type="submission" date="2020-10" db="EMBL/GenBank/DDBJ databases">
        <authorList>
            <person name="Delgado J.A."/>
            <person name="Gonzalez J.M."/>
        </authorList>
    </citation>
    <scope>NUCLEOTIDE SEQUENCE</scope>
    <source>
        <strain evidence="8">23.6</strain>
    </source>
</reference>
<dbReference type="PANTHER" id="PTHR43414">
    <property type="entry name" value="MULTIDRUG RESISTANCE PROTEIN MDTG"/>
    <property type="match status" value="1"/>
</dbReference>
<dbReference type="GO" id="GO:0005886">
    <property type="term" value="C:plasma membrane"/>
    <property type="evidence" value="ECO:0007669"/>
    <property type="project" value="UniProtKB-SubCell"/>
</dbReference>
<feature type="transmembrane region" description="Helical" evidence="7">
    <location>
        <begin position="127"/>
        <end position="149"/>
    </location>
</feature>
<gene>
    <name evidence="8" type="ORF">IMI45_10050</name>
</gene>
<dbReference type="InterPro" id="IPR036259">
    <property type="entry name" value="MFS_trans_sf"/>
</dbReference>
<dbReference type="Proteomes" id="UP001058458">
    <property type="component" value="Chromosome"/>
</dbReference>
<keyword evidence="5 7" id="KW-1133">Transmembrane helix</keyword>
<evidence type="ECO:0000256" key="3">
    <source>
        <dbReference type="ARBA" id="ARBA00022475"/>
    </source>
</evidence>
<feature type="transmembrane region" description="Helical" evidence="7">
    <location>
        <begin position="97"/>
        <end position="115"/>
    </location>
</feature>
<comment type="subcellular location">
    <subcellularLocation>
        <location evidence="1">Cell membrane</location>
        <topology evidence="1">Multi-pass membrane protein</topology>
    </subcellularLocation>
</comment>
<evidence type="ECO:0000256" key="6">
    <source>
        <dbReference type="ARBA" id="ARBA00023136"/>
    </source>
</evidence>
<name>A0AB38QUE3_PARTM</name>